<evidence type="ECO:0000313" key="3">
    <source>
        <dbReference type="Proteomes" id="UP000526184"/>
    </source>
</evidence>
<organism evidence="2 3">
    <name type="scientific">Streptobacillus felis</name>
    <dbReference type="NCBI Taxonomy" id="1384509"/>
    <lineage>
        <taxon>Bacteria</taxon>
        <taxon>Fusobacteriati</taxon>
        <taxon>Fusobacteriota</taxon>
        <taxon>Fusobacteriia</taxon>
        <taxon>Fusobacteriales</taxon>
        <taxon>Leptotrichiaceae</taxon>
        <taxon>Streptobacillus</taxon>
    </lineage>
</organism>
<feature type="transmembrane region" description="Helical" evidence="1">
    <location>
        <begin position="6"/>
        <end position="24"/>
    </location>
</feature>
<dbReference type="InterPro" id="IPR025962">
    <property type="entry name" value="SdpI/YhfL"/>
</dbReference>
<gene>
    <name evidence="2" type="ORF">HP397_00750</name>
</gene>
<keyword evidence="3" id="KW-1185">Reference proteome</keyword>
<dbReference type="Pfam" id="PF13630">
    <property type="entry name" value="SdpI"/>
    <property type="match status" value="1"/>
</dbReference>
<evidence type="ECO:0000313" key="2">
    <source>
        <dbReference type="EMBL" id="NYV27355.1"/>
    </source>
</evidence>
<sequence>MELFLILNLYMTPMLMILLGYLWTKRFPAKINKLYGYRTKWSMLSQETWIFSNKLFSRLFLIFGFISIVTTFSMDKSKFTLIILVQLILLFIPFLITEVSLRAMFNDKGEKK</sequence>
<feature type="transmembrane region" description="Helical" evidence="1">
    <location>
        <begin position="79"/>
        <end position="101"/>
    </location>
</feature>
<evidence type="ECO:0000256" key="1">
    <source>
        <dbReference type="SAM" id="Phobius"/>
    </source>
</evidence>
<proteinExistence type="predicted"/>
<protein>
    <submittedName>
        <fullName evidence="2">SdpI family protein</fullName>
    </submittedName>
</protein>
<comment type="caution">
    <text evidence="2">The sequence shown here is derived from an EMBL/GenBank/DDBJ whole genome shotgun (WGS) entry which is preliminary data.</text>
</comment>
<keyword evidence="1" id="KW-0812">Transmembrane</keyword>
<keyword evidence="1" id="KW-0472">Membrane</keyword>
<dbReference type="EMBL" id="JABMKT010000002">
    <property type="protein sequence ID" value="NYV27355.1"/>
    <property type="molecule type" value="Genomic_DNA"/>
</dbReference>
<dbReference type="Proteomes" id="UP000526184">
    <property type="component" value="Unassembled WGS sequence"/>
</dbReference>
<accession>A0A7Z0PFX6</accession>
<keyword evidence="1" id="KW-1133">Transmembrane helix</keyword>
<dbReference type="RefSeq" id="WP_180135282.1">
    <property type="nucleotide sequence ID" value="NZ_JABMKT010000002.1"/>
</dbReference>
<dbReference type="AlphaFoldDB" id="A0A7Z0PFX6"/>
<feature type="transmembrane region" description="Helical" evidence="1">
    <location>
        <begin position="55"/>
        <end position="73"/>
    </location>
</feature>
<name>A0A7Z0PFX6_9FUSO</name>
<reference evidence="2 3" key="1">
    <citation type="submission" date="2020-05" db="EMBL/GenBank/DDBJ databases">
        <title>Streptobacillus felis strain LHL191014123.</title>
        <authorList>
            <person name="Fawzy A."/>
            <person name="Rau J."/>
            <person name="Risse K."/>
            <person name="Schauerte N."/>
            <person name="Geiger C."/>
            <person name="Blom J."/>
            <person name="Imirzalioglu C."/>
            <person name="Falgenhauer J."/>
            <person name="Bach A."/>
            <person name="Herden C."/>
            <person name="Eisenberg T."/>
        </authorList>
    </citation>
    <scope>NUCLEOTIDE SEQUENCE [LARGE SCALE GENOMIC DNA]</scope>
    <source>
        <strain evidence="2 3">LHL191014123</strain>
    </source>
</reference>